<evidence type="ECO:0000256" key="2">
    <source>
        <dbReference type="SAM" id="SignalP"/>
    </source>
</evidence>
<feature type="chain" id="PRO_5039719661" description="DUF5050 domain-containing protein" evidence="2">
    <location>
        <begin position="22"/>
        <end position="420"/>
    </location>
</feature>
<dbReference type="InterPro" id="IPR011047">
    <property type="entry name" value="Quinoprotein_ADH-like_sf"/>
</dbReference>
<accession>A0A9D1TJH9</accession>
<dbReference type="Gene3D" id="2.130.10.10">
    <property type="entry name" value="YVTN repeat-like/Quinoprotein amine dehydrogenase"/>
    <property type="match status" value="1"/>
</dbReference>
<feature type="signal peptide" evidence="2">
    <location>
        <begin position="1"/>
        <end position="21"/>
    </location>
</feature>
<dbReference type="EMBL" id="DXHX01000075">
    <property type="protein sequence ID" value="HIV74469.1"/>
    <property type="molecule type" value="Genomic_DNA"/>
</dbReference>
<reference evidence="3" key="1">
    <citation type="journal article" date="2021" name="PeerJ">
        <title>Extensive microbial diversity within the chicken gut microbiome revealed by metagenomics and culture.</title>
        <authorList>
            <person name="Gilroy R."/>
            <person name="Ravi A."/>
            <person name="Getino M."/>
            <person name="Pursley I."/>
            <person name="Horton D.L."/>
            <person name="Alikhan N.F."/>
            <person name="Baker D."/>
            <person name="Gharbi K."/>
            <person name="Hall N."/>
            <person name="Watson M."/>
            <person name="Adriaenssens E.M."/>
            <person name="Foster-Nyarko E."/>
            <person name="Jarju S."/>
            <person name="Secka A."/>
            <person name="Antonio M."/>
            <person name="Oren A."/>
            <person name="Chaudhuri R.R."/>
            <person name="La Ragione R."/>
            <person name="Hildebrand F."/>
            <person name="Pallen M.J."/>
        </authorList>
    </citation>
    <scope>NUCLEOTIDE SEQUENCE</scope>
    <source>
        <strain evidence="3">CHK169-2315</strain>
    </source>
</reference>
<evidence type="ECO:0000256" key="1">
    <source>
        <dbReference type="SAM" id="MobiDB-lite"/>
    </source>
</evidence>
<dbReference type="PROSITE" id="PS51257">
    <property type="entry name" value="PROKAR_LIPOPROTEIN"/>
    <property type="match status" value="1"/>
</dbReference>
<dbReference type="SUPFAM" id="SSF50998">
    <property type="entry name" value="Quinoprotein alcohol dehydrogenase-like"/>
    <property type="match status" value="1"/>
</dbReference>
<dbReference type="AlphaFoldDB" id="A0A9D1TJH9"/>
<feature type="compositionally biased region" description="Acidic residues" evidence="1">
    <location>
        <begin position="41"/>
        <end position="59"/>
    </location>
</feature>
<organism evidence="3 4">
    <name type="scientific">Candidatus Pseudogracilibacillus intestinigallinarum</name>
    <dbReference type="NCBI Taxonomy" id="2838742"/>
    <lineage>
        <taxon>Bacteria</taxon>
        <taxon>Bacillati</taxon>
        <taxon>Bacillota</taxon>
        <taxon>Bacilli</taxon>
        <taxon>Bacillales</taxon>
        <taxon>Bacillaceae</taxon>
        <taxon>Pseudogracilibacillus</taxon>
    </lineage>
</organism>
<feature type="region of interest" description="Disordered" evidence="1">
    <location>
        <begin position="24"/>
        <end position="59"/>
    </location>
</feature>
<evidence type="ECO:0000313" key="3">
    <source>
        <dbReference type="EMBL" id="HIV74469.1"/>
    </source>
</evidence>
<evidence type="ECO:0000313" key="4">
    <source>
        <dbReference type="Proteomes" id="UP000823937"/>
    </source>
</evidence>
<name>A0A9D1TJH9_9BACI</name>
<proteinExistence type="predicted"/>
<dbReference type="Proteomes" id="UP000823937">
    <property type="component" value="Unassembled WGS sequence"/>
</dbReference>
<evidence type="ECO:0008006" key="5">
    <source>
        <dbReference type="Google" id="ProtNLM"/>
    </source>
</evidence>
<sequence length="420" mass="48067">MRKLVISVMMAVLFLVGCSSNNEETLHNDQNDDINTSENLNDNEELDDNDGENNEEENEPYPMAEVVFSEVDEEPTLVDELDDTRMIKIDDEEIAGQAIVYGDGEVVSIKLNRTYRYDVDTKKVVWEARNWDSFSQMFSLKDGVLHYRGFSNLKGDVKTGDIVEKIEFDDEVGYENYVQYNEPYRIGLTNIGVQVTNEETDNTEQLIDGGDYIATALMENVAATELDNIVTTFDSETGEQLAEKEFEGTTEIFSRDGTDELYAIVDPVENQYGYNFILLDGTTLEEKASYFVNNANGGLYVANDVVFYYDPMEETIVALDGELTEELYRIEASVSGDPIYYTYGDSVYFIDHAPQEPSKQNLLQINAQTGEMEQFIQFPDMFIREFYILDDKMYVQIDGDGTEFEYYVIDEKDVHRSMDK</sequence>
<protein>
    <recommendedName>
        <fullName evidence="5">DUF5050 domain-containing protein</fullName>
    </recommendedName>
</protein>
<keyword evidence="2" id="KW-0732">Signal</keyword>
<reference evidence="3" key="2">
    <citation type="submission" date="2021-04" db="EMBL/GenBank/DDBJ databases">
        <authorList>
            <person name="Gilroy R."/>
        </authorList>
    </citation>
    <scope>NUCLEOTIDE SEQUENCE</scope>
    <source>
        <strain evidence="3">CHK169-2315</strain>
    </source>
</reference>
<gene>
    <name evidence="3" type="ORF">H9895_05225</name>
</gene>
<comment type="caution">
    <text evidence="3">The sequence shown here is derived from an EMBL/GenBank/DDBJ whole genome shotgun (WGS) entry which is preliminary data.</text>
</comment>
<dbReference type="InterPro" id="IPR015943">
    <property type="entry name" value="WD40/YVTN_repeat-like_dom_sf"/>
</dbReference>